<gene>
    <name evidence="4" type="primary">fam40</name>
    <name evidence="4" type="ORF">PPL_11110</name>
</gene>
<evidence type="ECO:0000259" key="2">
    <source>
        <dbReference type="SMART" id="SM01292"/>
    </source>
</evidence>
<feature type="compositionally biased region" description="Low complexity" evidence="1">
    <location>
        <begin position="391"/>
        <end position="410"/>
    </location>
</feature>
<feature type="region of interest" description="Disordered" evidence="1">
    <location>
        <begin position="387"/>
        <end position="410"/>
    </location>
</feature>
<dbReference type="SMART" id="SM01293">
    <property type="entry name" value="DUF3402"/>
    <property type="match status" value="1"/>
</dbReference>
<sequence length="796" mass="92303">MDVVTQSNDGGDNNESNTLSFIFSDNDNFQQEINELYSYAELSLLRKLDLSTLFINDLEKYRGDNKQWIDLNEQDRLDYIDHTLQYLECSPSSSSEHYQRYLSKAHILLYIAQGCTSTIAHQPDQQKQHNQTVSSLSIANSKLLRSINAISILLKSLLFSSNLSNSSRHVSDEHQQQQQQQQQQHHHVRGNKTPPKINTKRADHLMSVLLNIIYHILVANQDDPTFREEMQHFEDDNEIIATMLELTSQFNEIEGNRYPIKKILLVLWKSMIVLFGGFNQLIEMKDKRLQSINYSKETPKTSPYDVYSFIKGTSRFHYHLRNAQTYRVTSHLVHTNGASSTSPNPMVNNTNKKYDMFKLPNALGESLRVLEKNLYPPPPLYKEIGVIIPDNNSNNNNNNNEQQQQQQEQQEFLPRLLKYNSNSKETMSMFERFYSSNINGMSKIIIVFLKILLAAVPGVKSYTGPINLMSEIIIDSSSPGHSASLVETMQSAVDFLRHKEIISKSLLAILLLILKHAKYNQILQFEYITQIIYESNGLVLLYKHLSHESIDKYIMSQNNVLSEEFYPIIQDTQNNNISNNNNNNNNECWRNIFSTICVLRIIQKISKYNPSRFTVITPTKAVNILKKYSVIEQKSIKMYSLKIIKNLIPYLARKWRQNNMKVITDIFLEVPIHINDIWLSSQSELTLQQSTEMEVSISDRIEEYHQKNYEQWYDFRNGGTLKYSVDNQLGMNEIDFLYNSIELNTDEKEHAAGLAEIYSDQSSVISVTDKLEDMLLSEKWNLQQPSFSLRDPFKDD</sequence>
<evidence type="ECO:0000259" key="3">
    <source>
        <dbReference type="SMART" id="SM01293"/>
    </source>
</evidence>
<dbReference type="FunCoup" id="D3BSY9">
    <property type="interactions" value="29"/>
</dbReference>
<reference evidence="4 5" key="1">
    <citation type="journal article" date="2011" name="Genome Res.">
        <title>Phylogeny-wide analysis of social amoeba genomes highlights ancient origins for complex intercellular communication.</title>
        <authorList>
            <person name="Heidel A.J."/>
            <person name="Lawal H.M."/>
            <person name="Felder M."/>
            <person name="Schilde C."/>
            <person name="Helps N.R."/>
            <person name="Tunggal B."/>
            <person name="Rivero F."/>
            <person name="John U."/>
            <person name="Schleicher M."/>
            <person name="Eichinger L."/>
            <person name="Platzer M."/>
            <person name="Noegel A.A."/>
            <person name="Schaap P."/>
            <person name="Gloeckner G."/>
        </authorList>
    </citation>
    <scope>NUCLEOTIDE SEQUENCE [LARGE SCALE GENOMIC DNA]</scope>
    <source>
        <strain evidence="5">ATCC 26659 / Pp 5 / PN500</strain>
    </source>
</reference>
<dbReference type="STRING" id="670386.D3BSY9"/>
<dbReference type="PANTHER" id="PTHR13239">
    <property type="entry name" value="PROTEIN REQUIRED FOR HYPHAL ANASTOMOSIS HAM-2"/>
    <property type="match status" value="1"/>
</dbReference>
<dbReference type="RefSeq" id="XP_020427738.1">
    <property type="nucleotide sequence ID" value="XM_020581868.1"/>
</dbReference>
<evidence type="ECO:0000313" key="4">
    <source>
        <dbReference type="EMBL" id="EFA75604.1"/>
    </source>
</evidence>
<dbReference type="InParanoid" id="D3BSY9"/>
<dbReference type="InterPro" id="IPR040185">
    <property type="entry name" value="Far11/STRP"/>
</dbReference>
<dbReference type="InterPro" id="IPR021819">
    <property type="entry name" value="Far11/STRP_C"/>
</dbReference>
<keyword evidence="5" id="KW-1185">Reference proteome</keyword>
<comment type="caution">
    <text evidence="4">The sequence shown here is derived from an EMBL/GenBank/DDBJ whole genome shotgun (WGS) entry which is preliminary data.</text>
</comment>
<accession>D3BSY9</accession>
<evidence type="ECO:0000256" key="1">
    <source>
        <dbReference type="SAM" id="MobiDB-lite"/>
    </source>
</evidence>
<dbReference type="InterPro" id="IPR012486">
    <property type="entry name" value="Far11/STRP_N"/>
</dbReference>
<dbReference type="Pfam" id="PF11882">
    <property type="entry name" value="DUF3402"/>
    <property type="match status" value="1"/>
</dbReference>
<dbReference type="GO" id="GO:0005829">
    <property type="term" value="C:cytosol"/>
    <property type="evidence" value="ECO:0007669"/>
    <property type="project" value="TreeGrafter"/>
</dbReference>
<evidence type="ECO:0000313" key="5">
    <source>
        <dbReference type="Proteomes" id="UP000001396"/>
    </source>
</evidence>
<feature type="domain" description="Far11/STRP C-terminal" evidence="3">
    <location>
        <begin position="360"/>
        <end position="740"/>
    </location>
</feature>
<feature type="domain" description="Far11/STRP N-terminal" evidence="2">
    <location>
        <begin position="16"/>
        <end position="349"/>
    </location>
</feature>
<protein>
    <submittedName>
        <fullName evidence="4">FAM40 family protein</fullName>
    </submittedName>
</protein>
<feature type="region of interest" description="Disordered" evidence="1">
    <location>
        <begin position="168"/>
        <end position="198"/>
    </location>
</feature>
<dbReference type="EMBL" id="ADBJ01000054">
    <property type="protein sequence ID" value="EFA75604.1"/>
    <property type="molecule type" value="Genomic_DNA"/>
</dbReference>
<dbReference type="AlphaFoldDB" id="D3BSY9"/>
<dbReference type="PANTHER" id="PTHR13239:SF4">
    <property type="entry name" value="AT25231P"/>
    <property type="match status" value="1"/>
</dbReference>
<name>D3BSY9_HETP5</name>
<proteinExistence type="predicted"/>
<dbReference type="GO" id="GO:0007010">
    <property type="term" value="P:cytoskeleton organization"/>
    <property type="evidence" value="ECO:0007669"/>
    <property type="project" value="TreeGrafter"/>
</dbReference>
<dbReference type="GeneID" id="31366579"/>
<dbReference type="Proteomes" id="UP000001396">
    <property type="component" value="Unassembled WGS sequence"/>
</dbReference>
<dbReference type="Pfam" id="PF07923">
    <property type="entry name" value="N1221"/>
    <property type="match status" value="1"/>
</dbReference>
<dbReference type="SMART" id="SM01292">
    <property type="entry name" value="N1221"/>
    <property type="match status" value="1"/>
</dbReference>
<dbReference type="OMA" id="IMYESNA"/>
<organism evidence="4 5">
    <name type="scientific">Heterostelium pallidum (strain ATCC 26659 / Pp 5 / PN500)</name>
    <name type="common">Cellular slime mold</name>
    <name type="synonym">Polysphondylium pallidum</name>
    <dbReference type="NCBI Taxonomy" id="670386"/>
    <lineage>
        <taxon>Eukaryota</taxon>
        <taxon>Amoebozoa</taxon>
        <taxon>Evosea</taxon>
        <taxon>Eumycetozoa</taxon>
        <taxon>Dictyostelia</taxon>
        <taxon>Acytosteliales</taxon>
        <taxon>Acytosteliaceae</taxon>
        <taxon>Heterostelium</taxon>
    </lineage>
</organism>